<dbReference type="AlphaFoldDB" id="A0A0F3GQR9"/>
<name>A0A0F3GQR9_9BACT</name>
<sequence>MARPTSSGRARMLVTSTHGLWTARRYRAAAALWPKGYRISGRSGPLPTTTATARATSTCKTSLPARYTSG</sequence>
<keyword evidence="3" id="KW-1185">Reference proteome</keyword>
<feature type="compositionally biased region" description="Low complexity" evidence="1">
    <location>
        <begin position="48"/>
        <end position="61"/>
    </location>
</feature>
<proteinExistence type="predicted"/>
<reference evidence="2 3" key="1">
    <citation type="submission" date="2015-02" db="EMBL/GenBank/DDBJ databases">
        <title>Single-cell genomics of uncultivated deep-branching MTB reveals a conserved set of magnetosome genes.</title>
        <authorList>
            <person name="Kolinko S."/>
            <person name="Richter M."/>
            <person name="Glockner F.O."/>
            <person name="Brachmann A."/>
            <person name="Schuler D."/>
        </authorList>
    </citation>
    <scope>NUCLEOTIDE SEQUENCE [LARGE SCALE GENOMIC DNA]</scope>
    <source>
        <strain evidence="2">TM-1</strain>
    </source>
</reference>
<feature type="region of interest" description="Disordered" evidence="1">
    <location>
        <begin position="43"/>
        <end position="70"/>
    </location>
</feature>
<evidence type="ECO:0000313" key="2">
    <source>
        <dbReference type="EMBL" id="KJU84182.1"/>
    </source>
</evidence>
<accession>A0A0F3GQR9</accession>
<evidence type="ECO:0000256" key="1">
    <source>
        <dbReference type="SAM" id="MobiDB-lite"/>
    </source>
</evidence>
<comment type="caution">
    <text evidence="2">The sequence shown here is derived from an EMBL/GenBank/DDBJ whole genome shotgun (WGS) entry which is preliminary data.</text>
</comment>
<evidence type="ECO:0000313" key="3">
    <source>
        <dbReference type="Proteomes" id="UP000033423"/>
    </source>
</evidence>
<dbReference type="EMBL" id="LACI01001580">
    <property type="protein sequence ID" value="KJU84182.1"/>
    <property type="molecule type" value="Genomic_DNA"/>
</dbReference>
<dbReference type="Proteomes" id="UP000033423">
    <property type="component" value="Unassembled WGS sequence"/>
</dbReference>
<organism evidence="2 3">
    <name type="scientific">Candidatus Magnetobacterium bavaricum</name>
    <dbReference type="NCBI Taxonomy" id="29290"/>
    <lineage>
        <taxon>Bacteria</taxon>
        <taxon>Pseudomonadati</taxon>
        <taxon>Nitrospirota</taxon>
        <taxon>Thermodesulfovibrionia</taxon>
        <taxon>Thermodesulfovibrionales</taxon>
        <taxon>Candidatus Magnetobacteriaceae</taxon>
        <taxon>Candidatus Magnetobacterium</taxon>
    </lineage>
</organism>
<gene>
    <name evidence="2" type="ORF">MBAV_003623</name>
</gene>
<protein>
    <submittedName>
        <fullName evidence="2">Uncharacterized protein</fullName>
    </submittedName>
</protein>